<evidence type="ECO:0000313" key="8">
    <source>
        <dbReference type="EMBL" id="GED23759.1"/>
    </source>
</evidence>
<gene>
    <name evidence="8" type="ORF">HHA01_27360</name>
</gene>
<keyword evidence="5 7" id="KW-0472">Membrane</keyword>
<feature type="transmembrane region" description="Helical" evidence="7">
    <location>
        <begin position="301"/>
        <end position="320"/>
    </location>
</feature>
<dbReference type="OrthoDB" id="9126302at2"/>
<organism evidence="8 9">
    <name type="scientific">Halomonas halmophila</name>
    <dbReference type="NCBI Taxonomy" id="252"/>
    <lineage>
        <taxon>Bacteria</taxon>
        <taxon>Pseudomonadati</taxon>
        <taxon>Pseudomonadota</taxon>
        <taxon>Gammaproteobacteria</taxon>
        <taxon>Oceanospirillales</taxon>
        <taxon>Halomonadaceae</taxon>
        <taxon>Halomonas</taxon>
    </lineage>
</organism>
<evidence type="ECO:0000256" key="1">
    <source>
        <dbReference type="ARBA" id="ARBA00004651"/>
    </source>
</evidence>
<dbReference type="AlphaFoldDB" id="A0A4Y4F103"/>
<evidence type="ECO:0000256" key="5">
    <source>
        <dbReference type="ARBA" id="ARBA00023136"/>
    </source>
</evidence>
<feature type="transmembrane region" description="Helical" evidence="7">
    <location>
        <begin position="217"/>
        <end position="242"/>
    </location>
</feature>
<comment type="caution">
    <text evidence="8">The sequence shown here is derived from an EMBL/GenBank/DDBJ whole genome shotgun (WGS) entry which is preliminary data.</text>
</comment>
<evidence type="ECO:0000313" key="9">
    <source>
        <dbReference type="Proteomes" id="UP000319812"/>
    </source>
</evidence>
<accession>A0A4Y4F103</accession>
<feature type="transmembrane region" description="Helical" evidence="7">
    <location>
        <begin position="128"/>
        <end position="152"/>
    </location>
</feature>
<dbReference type="Pfam" id="PF03706">
    <property type="entry name" value="LPG_synthase_TM"/>
    <property type="match status" value="1"/>
</dbReference>
<proteinExistence type="predicted"/>
<keyword evidence="3 7" id="KW-0812">Transmembrane</keyword>
<keyword evidence="9" id="KW-1185">Reference proteome</keyword>
<evidence type="ECO:0000256" key="4">
    <source>
        <dbReference type="ARBA" id="ARBA00022989"/>
    </source>
</evidence>
<keyword evidence="4 7" id="KW-1133">Transmembrane helix</keyword>
<dbReference type="InterPro" id="IPR022791">
    <property type="entry name" value="L-PG_synthase/AglD"/>
</dbReference>
<comment type="subcellular location">
    <subcellularLocation>
        <location evidence="1">Cell membrane</location>
        <topology evidence="1">Multi-pass membrane protein</topology>
    </subcellularLocation>
</comment>
<name>A0A4Y4F103_9GAMM</name>
<feature type="region of interest" description="Disordered" evidence="6">
    <location>
        <begin position="346"/>
        <end position="375"/>
    </location>
</feature>
<evidence type="ECO:0000256" key="6">
    <source>
        <dbReference type="SAM" id="MobiDB-lite"/>
    </source>
</evidence>
<dbReference type="GO" id="GO:0005886">
    <property type="term" value="C:plasma membrane"/>
    <property type="evidence" value="ECO:0007669"/>
    <property type="project" value="UniProtKB-SubCell"/>
</dbReference>
<dbReference type="PANTHER" id="PTHR40277">
    <property type="entry name" value="BLL5419 PROTEIN"/>
    <property type="match status" value="1"/>
</dbReference>
<feature type="transmembrane region" description="Helical" evidence="7">
    <location>
        <begin position="248"/>
        <end position="269"/>
    </location>
</feature>
<feature type="region of interest" description="Disordered" evidence="6">
    <location>
        <begin position="569"/>
        <end position="588"/>
    </location>
</feature>
<evidence type="ECO:0000256" key="7">
    <source>
        <dbReference type="SAM" id="Phobius"/>
    </source>
</evidence>
<feature type="transmembrane region" description="Helical" evidence="7">
    <location>
        <begin position="40"/>
        <end position="64"/>
    </location>
</feature>
<dbReference type="EMBL" id="BJOC01000048">
    <property type="protein sequence ID" value="GED23759.1"/>
    <property type="molecule type" value="Genomic_DNA"/>
</dbReference>
<reference evidence="8 9" key="1">
    <citation type="submission" date="2019-06" db="EMBL/GenBank/DDBJ databases">
        <title>Whole genome shotgun sequence of Halomonas halmophila NBRC 15537.</title>
        <authorList>
            <person name="Hosoyama A."/>
            <person name="Uohara A."/>
            <person name="Ohji S."/>
            <person name="Ichikawa N."/>
        </authorList>
    </citation>
    <scope>NUCLEOTIDE SEQUENCE [LARGE SCALE GENOMIC DNA]</scope>
    <source>
        <strain evidence="8 9">NBRC 15537</strain>
    </source>
</reference>
<feature type="transmembrane region" description="Helical" evidence="7">
    <location>
        <begin position="167"/>
        <end position="188"/>
    </location>
</feature>
<evidence type="ECO:0000256" key="3">
    <source>
        <dbReference type="ARBA" id="ARBA00022692"/>
    </source>
</evidence>
<evidence type="ECO:0000256" key="2">
    <source>
        <dbReference type="ARBA" id="ARBA00022475"/>
    </source>
</evidence>
<sequence>MVSRRRQVWLMARWVLALSAVALVCYLVGGSRVAARFSELQVGWVIAGLLVSVPQVAMSAWRWWYTQRCLGLSMAPWQAFQEYYLATFLNQVLPGGVAGDVSRAWRHARQTGEAWSDRRRQQALRAVIIERVSGQLALGLLVVLSLVLLPIWQPLRHQLGRFMADQGAGLVVLSLALIGVGALVAWGVSQVRRRTMPAVLAGGWQDVRHSLLMPRRLGLHLLVSLATVFSYALVMLCAARAIGIETSAATLLALAPLLLLAMVMPLSLAGWGWREGAAALVWPLVGLSAADGVAVSLAYGLLVLVSSLPGVLVLLAALLVPRAGGAGHQGASGGSQIKVEEGVIAQREASTRRTPRTFQGLDGSQAEPGLAGADQQRRHQQMQAVEGAGLEEVRQGGTATLDEDAAIAGIAQVRDDRPGQAAAFRLGQHRMPLVGAASIRGQRGADQLPGRRLAIGKQAMVAGEPPSGVDDHAQRVGALDMAYRQCRIIGGDGAGTDDHGIDQGAQTMQMDPRFEDIDVVRVSAGRGDAAIQALPQLADDTAFRGAEHRQQGIEQLGVGAVQRRFGLPAAVGLDRQPSRVEGNAQRPR</sequence>
<dbReference type="PANTHER" id="PTHR40277:SF1">
    <property type="entry name" value="BLL5419 PROTEIN"/>
    <property type="match status" value="1"/>
</dbReference>
<keyword evidence="2" id="KW-1003">Cell membrane</keyword>
<dbReference type="Proteomes" id="UP000319812">
    <property type="component" value="Unassembled WGS sequence"/>
</dbReference>
<protein>
    <submittedName>
        <fullName evidence="8">Uncharacterized protein</fullName>
    </submittedName>
</protein>